<dbReference type="PANTHER" id="PTHR47506:SF3">
    <property type="entry name" value="HTH-TYPE TRANSCRIPTIONAL REGULATOR LMRA"/>
    <property type="match status" value="1"/>
</dbReference>
<evidence type="ECO:0000256" key="2">
    <source>
        <dbReference type="ARBA" id="ARBA00023125"/>
    </source>
</evidence>
<keyword evidence="1" id="KW-0805">Transcription regulation</keyword>
<evidence type="ECO:0000256" key="1">
    <source>
        <dbReference type="ARBA" id="ARBA00023015"/>
    </source>
</evidence>
<reference evidence="8" key="1">
    <citation type="submission" date="2016-10" db="EMBL/GenBank/DDBJ databases">
        <authorList>
            <person name="Varghese N."/>
            <person name="Submissions S."/>
        </authorList>
    </citation>
    <scope>NUCLEOTIDE SEQUENCE [LARGE SCALE GENOMIC DNA]</scope>
    <source>
        <strain evidence="8">DSM 44654</strain>
    </source>
</reference>
<evidence type="ECO:0000256" key="3">
    <source>
        <dbReference type="ARBA" id="ARBA00023163"/>
    </source>
</evidence>
<evidence type="ECO:0000313" key="8">
    <source>
        <dbReference type="Proteomes" id="UP000198878"/>
    </source>
</evidence>
<dbReference type="EMBL" id="FNUJ01000001">
    <property type="protein sequence ID" value="SEF21106.1"/>
    <property type="molecule type" value="Genomic_DNA"/>
</dbReference>
<dbReference type="AlphaFoldDB" id="A0A1H5Q4U6"/>
<evidence type="ECO:0000259" key="6">
    <source>
        <dbReference type="PROSITE" id="PS50977"/>
    </source>
</evidence>
<dbReference type="GO" id="GO:0003677">
    <property type="term" value="F:DNA binding"/>
    <property type="evidence" value="ECO:0007669"/>
    <property type="project" value="UniProtKB-UniRule"/>
</dbReference>
<keyword evidence="2 4" id="KW-0238">DNA-binding</keyword>
<name>A0A1H5Q4U6_9PSEU</name>
<sequence length="213" mass="23088">MSPTLTRKGAATRQRIVEGAAAEIRERGVAVTTLDDIRARTGTSKSQLFHYFPEGKEELLLAVARFEATQVMAAQQPQLGELDSWDAWGRWRDTVVSHYRERGQYCPLNVLISQLGRATPGAQAVVTELLRGWQNELEAGIRRLRDAGEVSPDLDVERTAAALLAGLQGGVVVMLSTGGIEHLEAALDVGIGNLRASGNRPSKPAPAPEVRRS</sequence>
<dbReference type="Pfam" id="PF16925">
    <property type="entry name" value="TetR_C_13"/>
    <property type="match status" value="1"/>
</dbReference>
<dbReference type="Gene3D" id="1.10.357.10">
    <property type="entry name" value="Tetracycline Repressor, domain 2"/>
    <property type="match status" value="1"/>
</dbReference>
<dbReference type="RefSeq" id="WP_086674759.1">
    <property type="nucleotide sequence ID" value="NZ_FNUJ01000001.1"/>
</dbReference>
<proteinExistence type="predicted"/>
<evidence type="ECO:0000256" key="4">
    <source>
        <dbReference type="PROSITE-ProRule" id="PRU00335"/>
    </source>
</evidence>
<dbReference type="InterPro" id="IPR036271">
    <property type="entry name" value="Tet_transcr_reg_TetR-rel_C_sf"/>
</dbReference>
<feature type="region of interest" description="Disordered" evidence="5">
    <location>
        <begin position="194"/>
        <end position="213"/>
    </location>
</feature>
<dbReference type="STRING" id="218821.SAMN05421837_101723"/>
<gene>
    <name evidence="7" type="ORF">SAMN05421837_101723</name>
</gene>
<dbReference type="Proteomes" id="UP000198878">
    <property type="component" value="Unassembled WGS sequence"/>
</dbReference>
<keyword evidence="3" id="KW-0804">Transcription</keyword>
<evidence type="ECO:0000256" key="5">
    <source>
        <dbReference type="SAM" id="MobiDB-lite"/>
    </source>
</evidence>
<evidence type="ECO:0000313" key="7">
    <source>
        <dbReference type="EMBL" id="SEF21106.1"/>
    </source>
</evidence>
<dbReference type="SUPFAM" id="SSF46689">
    <property type="entry name" value="Homeodomain-like"/>
    <property type="match status" value="1"/>
</dbReference>
<feature type="DNA-binding region" description="H-T-H motif" evidence="4">
    <location>
        <begin position="33"/>
        <end position="52"/>
    </location>
</feature>
<dbReference type="InterPro" id="IPR001647">
    <property type="entry name" value="HTH_TetR"/>
</dbReference>
<protein>
    <submittedName>
        <fullName evidence="7">DNA-binding transcriptional regulator, AcrR family</fullName>
    </submittedName>
</protein>
<dbReference type="InterPro" id="IPR009057">
    <property type="entry name" value="Homeodomain-like_sf"/>
</dbReference>
<dbReference type="PROSITE" id="PS50977">
    <property type="entry name" value="HTH_TETR_2"/>
    <property type="match status" value="1"/>
</dbReference>
<keyword evidence="8" id="KW-1185">Reference proteome</keyword>
<accession>A0A1H5Q4U6</accession>
<organism evidence="7 8">
    <name type="scientific">Amycolatopsis pretoriensis</name>
    <dbReference type="NCBI Taxonomy" id="218821"/>
    <lineage>
        <taxon>Bacteria</taxon>
        <taxon>Bacillati</taxon>
        <taxon>Actinomycetota</taxon>
        <taxon>Actinomycetes</taxon>
        <taxon>Pseudonocardiales</taxon>
        <taxon>Pseudonocardiaceae</taxon>
        <taxon>Amycolatopsis</taxon>
    </lineage>
</organism>
<feature type="domain" description="HTH tetR-type" evidence="6">
    <location>
        <begin position="10"/>
        <end position="70"/>
    </location>
</feature>
<dbReference type="PANTHER" id="PTHR47506">
    <property type="entry name" value="TRANSCRIPTIONAL REGULATORY PROTEIN"/>
    <property type="match status" value="1"/>
</dbReference>
<dbReference type="SUPFAM" id="SSF48498">
    <property type="entry name" value="Tetracyclin repressor-like, C-terminal domain"/>
    <property type="match status" value="1"/>
</dbReference>
<dbReference type="OrthoDB" id="3827407at2"/>
<dbReference type="InterPro" id="IPR011075">
    <property type="entry name" value="TetR_C"/>
</dbReference>
<dbReference type="Pfam" id="PF00440">
    <property type="entry name" value="TetR_N"/>
    <property type="match status" value="1"/>
</dbReference>